<accession>A0A9P7FBF9</accession>
<dbReference type="EMBL" id="JABBWM010000015">
    <property type="protein sequence ID" value="KAG2112331.1"/>
    <property type="molecule type" value="Genomic_DNA"/>
</dbReference>
<feature type="compositionally biased region" description="Low complexity" evidence="1">
    <location>
        <begin position="249"/>
        <end position="277"/>
    </location>
</feature>
<evidence type="ECO:0000313" key="2">
    <source>
        <dbReference type="EMBL" id="KAG2112331.1"/>
    </source>
</evidence>
<feature type="region of interest" description="Disordered" evidence="1">
    <location>
        <begin position="225"/>
        <end position="301"/>
    </location>
</feature>
<evidence type="ECO:0000256" key="1">
    <source>
        <dbReference type="SAM" id="MobiDB-lite"/>
    </source>
</evidence>
<reference evidence="2" key="1">
    <citation type="journal article" date="2020" name="New Phytol.">
        <title>Comparative genomics reveals dynamic genome evolution in host specialist ectomycorrhizal fungi.</title>
        <authorList>
            <person name="Lofgren L.A."/>
            <person name="Nguyen N.H."/>
            <person name="Vilgalys R."/>
            <person name="Ruytinx J."/>
            <person name="Liao H.L."/>
            <person name="Branco S."/>
            <person name="Kuo A."/>
            <person name="LaButti K."/>
            <person name="Lipzen A."/>
            <person name="Andreopoulos W."/>
            <person name="Pangilinan J."/>
            <person name="Riley R."/>
            <person name="Hundley H."/>
            <person name="Na H."/>
            <person name="Barry K."/>
            <person name="Grigoriev I.V."/>
            <person name="Stajich J.E."/>
            <person name="Kennedy P.G."/>
        </authorList>
    </citation>
    <scope>NUCLEOTIDE SEQUENCE</scope>
    <source>
        <strain evidence="2">FC423</strain>
    </source>
</reference>
<proteinExistence type="predicted"/>
<name>A0A9P7FBF9_9AGAM</name>
<dbReference type="RefSeq" id="XP_041295262.1">
    <property type="nucleotide sequence ID" value="XM_041441236.1"/>
</dbReference>
<evidence type="ECO:0000313" key="3">
    <source>
        <dbReference type="Proteomes" id="UP000823399"/>
    </source>
</evidence>
<feature type="compositionally biased region" description="Polar residues" evidence="1">
    <location>
        <begin position="236"/>
        <end position="248"/>
    </location>
</feature>
<comment type="caution">
    <text evidence="2">The sequence shown here is derived from an EMBL/GenBank/DDBJ whole genome shotgun (WGS) entry which is preliminary data.</text>
</comment>
<dbReference type="OrthoDB" id="2702383at2759"/>
<sequence length="301" mass="31189">MLRQGQLRIGTGSAKRALDSHEATCGTRPSRPGAGHSARRGHSTRGGVIAVQTAVFLGAGGAPPRGESSRAGAGRVDLLEQGNIVLNSQLEATSASLRVSQLQLTEVTHHLATMVVVYEGLCRTYVSNDPMFPAPVASQSNITLPPGVGWQQVADEIIHSGVFTSLSHQSHNQQVAGTSTHPSDSALAMMGVAGRMVSVERQRQADILAGQDYYSILGDTQGSVPMLTQPVPPSPTANISLPAASTDQTVTTTSSRASAPPSMAITMSPSSLGRSSSFPGAPASTNVPGLSDSHHQPCTQQ</sequence>
<dbReference type="Proteomes" id="UP000823399">
    <property type="component" value="Unassembled WGS sequence"/>
</dbReference>
<dbReference type="AlphaFoldDB" id="A0A9P7FBF9"/>
<protein>
    <submittedName>
        <fullName evidence="2">Uncharacterized protein</fullName>
    </submittedName>
</protein>
<gene>
    <name evidence="2" type="ORF">F5147DRAFT_771392</name>
</gene>
<organism evidence="2 3">
    <name type="scientific">Suillus discolor</name>
    <dbReference type="NCBI Taxonomy" id="1912936"/>
    <lineage>
        <taxon>Eukaryota</taxon>
        <taxon>Fungi</taxon>
        <taxon>Dikarya</taxon>
        <taxon>Basidiomycota</taxon>
        <taxon>Agaricomycotina</taxon>
        <taxon>Agaricomycetes</taxon>
        <taxon>Agaricomycetidae</taxon>
        <taxon>Boletales</taxon>
        <taxon>Suillineae</taxon>
        <taxon>Suillaceae</taxon>
        <taxon>Suillus</taxon>
    </lineage>
</organism>
<feature type="region of interest" description="Disordered" evidence="1">
    <location>
        <begin position="1"/>
        <end position="44"/>
    </location>
</feature>
<dbReference type="GeneID" id="64703495"/>
<keyword evidence="3" id="KW-1185">Reference proteome</keyword>